<keyword evidence="3" id="KW-0804">Transcription</keyword>
<dbReference type="STRING" id="1219011.GCA_001895045_03623"/>
<gene>
    <name evidence="6" type="primary">kstR_7</name>
    <name evidence="6" type="ORF">NCTC10994_03108</name>
</gene>
<evidence type="ECO:0000313" key="6">
    <source>
        <dbReference type="EMBL" id="SQI35782.1"/>
    </source>
</evidence>
<dbReference type="PRINTS" id="PR00455">
    <property type="entry name" value="HTHTETR"/>
</dbReference>
<dbReference type="InterPro" id="IPR036271">
    <property type="entry name" value="Tet_transcr_reg_TetR-rel_C_sf"/>
</dbReference>
<dbReference type="InterPro" id="IPR009057">
    <property type="entry name" value="Homeodomain-like_sf"/>
</dbReference>
<organism evidence="6 7">
    <name type="scientific">Rhodococcus coprophilus</name>
    <dbReference type="NCBI Taxonomy" id="38310"/>
    <lineage>
        <taxon>Bacteria</taxon>
        <taxon>Bacillati</taxon>
        <taxon>Actinomycetota</taxon>
        <taxon>Actinomycetes</taxon>
        <taxon>Mycobacteriales</taxon>
        <taxon>Nocardiaceae</taxon>
        <taxon>Rhodococcus</taxon>
    </lineage>
</organism>
<dbReference type="KEGG" id="rcr:NCTC10994_03108"/>
<dbReference type="EMBL" id="LS483468">
    <property type="protein sequence ID" value="SQI35782.1"/>
    <property type="molecule type" value="Genomic_DNA"/>
</dbReference>
<dbReference type="InterPro" id="IPR050109">
    <property type="entry name" value="HTH-type_TetR-like_transc_reg"/>
</dbReference>
<evidence type="ECO:0000259" key="5">
    <source>
        <dbReference type="PROSITE" id="PS50977"/>
    </source>
</evidence>
<name>A0A2X4UMJ2_9NOCA</name>
<dbReference type="InterPro" id="IPR001647">
    <property type="entry name" value="HTH_TetR"/>
</dbReference>
<accession>A0A2X4UMJ2</accession>
<dbReference type="SUPFAM" id="SSF46689">
    <property type="entry name" value="Homeodomain-like"/>
    <property type="match status" value="1"/>
</dbReference>
<keyword evidence="1" id="KW-0805">Transcription regulation</keyword>
<evidence type="ECO:0000256" key="4">
    <source>
        <dbReference type="PROSITE-ProRule" id="PRU00335"/>
    </source>
</evidence>
<keyword evidence="2 4" id="KW-0238">DNA-binding</keyword>
<evidence type="ECO:0000256" key="1">
    <source>
        <dbReference type="ARBA" id="ARBA00023015"/>
    </source>
</evidence>
<dbReference type="PANTHER" id="PTHR30055">
    <property type="entry name" value="HTH-TYPE TRANSCRIPTIONAL REGULATOR RUTR"/>
    <property type="match status" value="1"/>
</dbReference>
<sequence>MPVLHGERSPRRTQKERREETIGRILDATIASLAERGYTATTIGEVCRRSGVSSGGVFRHFPTRLDLMVAAAEEVSERQFVNFRAGLEVLGGLEERTGADATVRVVRTCLLLLRKACRAPMNAAWYELLGAARTDPALRDHLAPMAARYHAQIAEFGRSLPVADRLPPTQFDLVLFSLVHMFDGEAVSSIVHPQPELEDPRIEMLARMLTGVTSRIGSDHER</sequence>
<dbReference type="AlphaFoldDB" id="A0A2X4UMJ2"/>
<dbReference type="Proteomes" id="UP000249091">
    <property type="component" value="Chromosome 1"/>
</dbReference>
<keyword evidence="7" id="KW-1185">Reference proteome</keyword>
<dbReference type="GO" id="GO:0000976">
    <property type="term" value="F:transcription cis-regulatory region binding"/>
    <property type="evidence" value="ECO:0007669"/>
    <property type="project" value="TreeGrafter"/>
</dbReference>
<feature type="DNA-binding region" description="H-T-H motif" evidence="4">
    <location>
        <begin position="42"/>
        <end position="61"/>
    </location>
</feature>
<dbReference type="PROSITE" id="PS50977">
    <property type="entry name" value="HTH_TETR_2"/>
    <property type="match status" value="1"/>
</dbReference>
<evidence type="ECO:0000313" key="7">
    <source>
        <dbReference type="Proteomes" id="UP000249091"/>
    </source>
</evidence>
<reference evidence="6 7" key="1">
    <citation type="submission" date="2018-06" db="EMBL/GenBank/DDBJ databases">
        <authorList>
            <consortium name="Pathogen Informatics"/>
            <person name="Doyle S."/>
        </authorList>
    </citation>
    <scope>NUCLEOTIDE SEQUENCE [LARGE SCALE GENOMIC DNA]</scope>
    <source>
        <strain evidence="6 7">NCTC10994</strain>
    </source>
</reference>
<feature type="domain" description="HTH tetR-type" evidence="5">
    <location>
        <begin position="19"/>
        <end position="79"/>
    </location>
</feature>
<dbReference type="Gene3D" id="1.10.357.10">
    <property type="entry name" value="Tetracycline Repressor, domain 2"/>
    <property type="match status" value="1"/>
</dbReference>
<evidence type="ECO:0000256" key="3">
    <source>
        <dbReference type="ARBA" id="ARBA00023163"/>
    </source>
</evidence>
<proteinExistence type="predicted"/>
<dbReference type="PANTHER" id="PTHR30055:SF234">
    <property type="entry name" value="HTH-TYPE TRANSCRIPTIONAL REGULATOR BETI"/>
    <property type="match status" value="1"/>
</dbReference>
<dbReference type="SUPFAM" id="SSF48498">
    <property type="entry name" value="Tetracyclin repressor-like, C-terminal domain"/>
    <property type="match status" value="1"/>
</dbReference>
<protein>
    <submittedName>
        <fullName evidence="6">Putative TetR family transcriptional regulator</fullName>
    </submittedName>
</protein>
<dbReference type="GO" id="GO:0003700">
    <property type="term" value="F:DNA-binding transcription factor activity"/>
    <property type="evidence" value="ECO:0007669"/>
    <property type="project" value="TreeGrafter"/>
</dbReference>
<dbReference type="RefSeq" id="WP_371836833.1">
    <property type="nucleotide sequence ID" value="NZ_JAFBBL010000001.1"/>
</dbReference>
<evidence type="ECO:0000256" key="2">
    <source>
        <dbReference type="ARBA" id="ARBA00023125"/>
    </source>
</evidence>
<dbReference type="Pfam" id="PF00440">
    <property type="entry name" value="TetR_N"/>
    <property type="match status" value="1"/>
</dbReference>